<feature type="region of interest" description="Disordered" evidence="1">
    <location>
        <begin position="324"/>
        <end position="413"/>
    </location>
</feature>
<reference evidence="3" key="1">
    <citation type="submission" date="2021-02" db="EMBL/GenBank/DDBJ databases">
        <title>Infant gut strain persistence is associated with maternal origin, phylogeny, and functional potential including surface adhesion and iron acquisition.</title>
        <authorList>
            <person name="Lou Y.C."/>
        </authorList>
    </citation>
    <scope>NUCLEOTIDE SEQUENCE</scope>
    <source>
        <strain evidence="3">L3_106_000M1_dasL3_106_000M1_concoct_15</strain>
    </source>
</reference>
<dbReference type="AlphaFoldDB" id="A0A943I0N8"/>
<proteinExistence type="predicted"/>
<feature type="signal peptide" evidence="2">
    <location>
        <begin position="1"/>
        <end position="33"/>
    </location>
</feature>
<organism evidence="3 4">
    <name type="scientific">Acidaminococcus intestini</name>
    <dbReference type="NCBI Taxonomy" id="187327"/>
    <lineage>
        <taxon>Bacteria</taxon>
        <taxon>Bacillati</taxon>
        <taxon>Bacillota</taxon>
        <taxon>Negativicutes</taxon>
        <taxon>Acidaminococcales</taxon>
        <taxon>Acidaminococcaceae</taxon>
        <taxon>Acidaminococcus</taxon>
    </lineage>
</organism>
<accession>A0A943I0N8</accession>
<feature type="compositionally biased region" description="Acidic residues" evidence="1">
    <location>
        <begin position="396"/>
        <end position="413"/>
    </location>
</feature>
<comment type="caution">
    <text evidence="3">The sequence shown here is derived from an EMBL/GenBank/DDBJ whole genome shotgun (WGS) entry which is preliminary data.</text>
</comment>
<dbReference type="Proteomes" id="UP000754226">
    <property type="component" value="Unassembled WGS sequence"/>
</dbReference>
<evidence type="ECO:0008006" key="5">
    <source>
        <dbReference type="Google" id="ProtNLM"/>
    </source>
</evidence>
<evidence type="ECO:0000313" key="4">
    <source>
        <dbReference type="Proteomes" id="UP000754226"/>
    </source>
</evidence>
<sequence length="413" mass="44082">MKNLTEVYPLKKQILSMMMAALVSLTCLTPAFAAESLASGTVSDKLGVSEQFLYGTEQSGSLVSRVDKMEKDLYGQTSSGSVMSRVDRVYNRLEGTPSGTQLSIASQMNAIEWQFADRMSDEGVKTRIGNLETDLFGTQYTQDTILSRLSRLTKSAFPSGSLSRQTVTLPKDSLIKIKFMEDINSKTAQAGDKVDFIADDNVYVGEALVLPKGARGNATIKKVVQPRIFGRDARIDIDFSSVTAVNGEKIPVTVGELAKQQAKTVAGAAGASIGGMVLFGPVGIVGGAFVKGAQVTIPAGSNTYVQVLEDTTVQGIVLHGASTAGVQAVPASEEERDDKLDTVEKPAVSEKKTDKADDKAAAEKESDDKADAETEKTLAADEKKDADGKANSHNDEDAEYDEDEDVDLDLAEE</sequence>
<protein>
    <recommendedName>
        <fullName evidence="5">PEGA domain-containing protein</fullName>
    </recommendedName>
</protein>
<evidence type="ECO:0000256" key="2">
    <source>
        <dbReference type="SAM" id="SignalP"/>
    </source>
</evidence>
<keyword evidence="2" id="KW-0732">Signal</keyword>
<evidence type="ECO:0000256" key="1">
    <source>
        <dbReference type="SAM" id="MobiDB-lite"/>
    </source>
</evidence>
<feature type="chain" id="PRO_5037313133" description="PEGA domain-containing protein" evidence="2">
    <location>
        <begin position="34"/>
        <end position="413"/>
    </location>
</feature>
<gene>
    <name evidence="3" type="ORF">KHX13_01800</name>
</gene>
<evidence type="ECO:0000313" key="3">
    <source>
        <dbReference type="EMBL" id="MBS5519065.1"/>
    </source>
</evidence>
<name>A0A943I0N8_9FIRM</name>
<feature type="compositionally biased region" description="Basic and acidic residues" evidence="1">
    <location>
        <begin position="337"/>
        <end position="395"/>
    </location>
</feature>
<dbReference type="EMBL" id="JAGZCZ010000002">
    <property type="protein sequence ID" value="MBS5519065.1"/>
    <property type="molecule type" value="Genomic_DNA"/>
</dbReference>